<dbReference type="GO" id="GO:0016747">
    <property type="term" value="F:acyltransferase activity, transferring groups other than amino-acyl groups"/>
    <property type="evidence" value="ECO:0007669"/>
    <property type="project" value="InterPro"/>
</dbReference>
<feature type="domain" description="N-acetyltransferase" evidence="3">
    <location>
        <begin position="5"/>
        <end position="173"/>
    </location>
</feature>
<keyword evidence="5" id="KW-1185">Reference proteome</keyword>
<dbReference type="PANTHER" id="PTHR43877">
    <property type="entry name" value="AMINOALKYLPHOSPHONATE N-ACETYLTRANSFERASE-RELATED-RELATED"/>
    <property type="match status" value="1"/>
</dbReference>
<accession>A0A5B8MT59</accession>
<dbReference type="Proteomes" id="UP000316726">
    <property type="component" value="Chromosome 9"/>
</dbReference>
<sequence length="180" mass="20618">MVTEMELEVATPSSLHGEELERVVVLINQVYRVAERGMWIDETFKRTDIEEVSGIVRDGELMVCRSGGRVVGCVQCRMLNPSAASFGMLVCDEKFRGRGIGKALIARAEERAREKGAKTLQLELLHPIEWKQETKAVLEKWYPKLGFNKTEEWSFDELYPHLAKGLAHKCFFTVFLKELR</sequence>
<dbReference type="OrthoDB" id="5689at2759"/>
<name>A0A5B8MT59_9CHLO</name>
<dbReference type="PROSITE" id="PS51186">
    <property type="entry name" value="GNAT"/>
    <property type="match status" value="1"/>
</dbReference>
<protein>
    <recommendedName>
        <fullName evidence="3">N-acetyltransferase domain-containing protein</fullName>
    </recommendedName>
</protein>
<dbReference type="InterPro" id="IPR000182">
    <property type="entry name" value="GNAT_dom"/>
</dbReference>
<dbReference type="SUPFAM" id="SSF55729">
    <property type="entry name" value="Acyl-CoA N-acyltransferases (Nat)"/>
    <property type="match status" value="1"/>
</dbReference>
<dbReference type="PANTHER" id="PTHR43877:SF2">
    <property type="entry name" value="AMINOALKYLPHOSPHONATE N-ACETYLTRANSFERASE-RELATED"/>
    <property type="match status" value="1"/>
</dbReference>
<dbReference type="AlphaFoldDB" id="A0A5B8MT59"/>
<evidence type="ECO:0000313" key="5">
    <source>
        <dbReference type="Proteomes" id="UP000316726"/>
    </source>
</evidence>
<dbReference type="Gene3D" id="3.40.630.30">
    <property type="match status" value="1"/>
</dbReference>
<dbReference type="InterPro" id="IPR050832">
    <property type="entry name" value="Bact_Acetyltransf"/>
</dbReference>
<proteinExistence type="predicted"/>
<evidence type="ECO:0000256" key="1">
    <source>
        <dbReference type="ARBA" id="ARBA00022679"/>
    </source>
</evidence>
<dbReference type="InterPro" id="IPR016181">
    <property type="entry name" value="Acyl_CoA_acyltransferase"/>
</dbReference>
<dbReference type="CDD" id="cd04301">
    <property type="entry name" value="NAT_SF"/>
    <property type="match status" value="1"/>
</dbReference>
<dbReference type="Pfam" id="PF00583">
    <property type="entry name" value="Acetyltransf_1"/>
    <property type="match status" value="1"/>
</dbReference>
<keyword evidence="2" id="KW-0012">Acyltransferase</keyword>
<keyword evidence="1" id="KW-0808">Transferase</keyword>
<dbReference type="EMBL" id="CP031042">
    <property type="protein sequence ID" value="QDZ22974.1"/>
    <property type="molecule type" value="Genomic_DNA"/>
</dbReference>
<evidence type="ECO:0000256" key="2">
    <source>
        <dbReference type="ARBA" id="ARBA00023315"/>
    </source>
</evidence>
<reference evidence="4 5" key="1">
    <citation type="submission" date="2018-07" db="EMBL/GenBank/DDBJ databases">
        <title>The complete nuclear genome of the prasinophyte Chloropicon primus (CCMP1205).</title>
        <authorList>
            <person name="Pombert J.-F."/>
            <person name="Otis C."/>
            <person name="Turmel M."/>
            <person name="Lemieux C."/>
        </authorList>
    </citation>
    <scope>NUCLEOTIDE SEQUENCE [LARGE SCALE GENOMIC DNA]</scope>
    <source>
        <strain evidence="4 5">CCMP1205</strain>
    </source>
</reference>
<gene>
    <name evidence="4" type="ORF">A3770_09p54920</name>
</gene>
<evidence type="ECO:0000313" key="4">
    <source>
        <dbReference type="EMBL" id="QDZ22974.1"/>
    </source>
</evidence>
<organism evidence="4 5">
    <name type="scientific">Chloropicon primus</name>
    <dbReference type="NCBI Taxonomy" id="1764295"/>
    <lineage>
        <taxon>Eukaryota</taxon>
        <taxon>Viridiplantae</taxon>
        <taxon>Chlorophyta</taxon>
        <taxon>Chloropicophyceae</taxon>
        <taxon>Chloropicales</taxon>
        <taxon>Chloropicaceae</taxon>
        <taxon>Chloropicon</taxon>
    </lineage>
</organism>
<evidence type="ECO:0000259" key="3">
    <source>
        <dbReference type="PROSITE" id="PS51186"/>
    </source>
</evidence>